<evidence type="ECO:0000313" key="2">
    <source>
        <dbReference type="EMBL" id="MBL0737380.1"/>
    </source>
</evidence>
<gene>
    <name evidence="2" type="ORF">JI750_10810</name>
</gene>
<name>A0ABS1KD11_9FLAO</name>
<evidence type="ECO:0008006" key="4">
    <source>
        <dbReference type="Google" id="ProtNLM"/>
    </source>
</evidence>
<reference evidence="2 3" key="1">
    <citation type="submission" date="2021-01" db="EMBL/GenBank/DDBJ databases">
        <title>Genome seq and assembly of Flavobacterium sp. GN10.</title>
        <authorList>
            <person name="Chhetri G."/>
        </authorList>
    </citation>
    <scope>NUCLEOTIDE SEQUENCE [LARGE SCALE GENOMIC DNA]</scope>
    <source>
        <strain evidence="2 3">GN10</strain>
    </source>
</reference>
<feature type="chain" id="PRO_5047171446" description="Lipoprotein" evidence="1">
    <location>
        <begin position="21"/>
        <end position="150"/>
    </location>
</feature>
<keyword evidence="3" id="KW-1185">Reference proteome</keyword>
<evidence type="ECO:0000313" key="3">
    <source>
        <dbReference type="Proteomes" id="UP000603728"/>
    </source>
</evidence>
<organism evidence="2 3">
    <name type="scientific">Flavobacterium tagetis</name>
    <dbReference type="NCBI Taxonomy" id="2801336"/>
    <lineage>
        <taxon>Bacteria</taxon>
        <taxon>Pseudomonadati</taxon>
        <taxon>Bacteroidota</taxon>
        <taxon>Flavobacteriia</taxon>
        <taxon>Flavobacteriales</taxon>
        <taxon>Flavobacteriaceae</taxon>
        <taxon>Flavobacterium</taxon>
    </lineage>
</organism>
<feature type="signal peptide" evidence="1">
    <location>
        <begin position="1"/>
        <end position="20"/>
    </location>
</feature>
<proteinExistence type="predicted"/>
<dbReference type="EMBL" id="JAERSF010000002">
    <property type="protein sequence ID" value="MBL0737380.1"/>
    <property type="molecule type" value="Genomic_DNA"/>
</dbReference>
<dbReference type="Proteomes" id="UP000603728">
    <property type="component" value="Unassembled WGS sequence"/>
</dbReference>
<keyword evidence="1" id="KW-0732">Signal</keyword>
<dbReference type="PROSITE" id="PS51257">
    <property type="entry name" value="PROKAR_LIPOPROTEIN"/>
    <property type="match status" value="1"/>
</dbReference>
<dbReference type="RefSeq" id="WP_202001366.1">
    <property type="nucleotide sequence ID" value="NZ_JAERSF010000002.1"/>
</dbReference>
<sequence>MKKIVSISLFLILIFTTGCGSDVLCSTGPATITVEFVDKDSGENLFENGTFDSKKEVTITDLDQNKVIESVYANGEKSNRLTFSLGWESKSLKYAITIEGKNVCEIYAVTEKRKGGECSSVVIKSVEIKNGEVKQDNTTGVYKILINTKS</sequence>
<accession>A0ABS1KD11</accession>
<protein>
    <recommendedName>
        <fullName evidence="4">Lipoprotein</fullName>
    </recommendedName>
</protein>
<comment type="caution">
    <text evidence="2">The sequence shown here is derived from an EMBL/GenBank/DDBJ whole genome shotgun (WGS) entry which is preliminary data.</text>
</comment>
<evidence type="ECO:0000256" key="1">
    <source>
        <dbReference type="SAM" id="SignalP"/>
    </source>
</evidence>